<proteinExistence type="predicted"/>
<dbReference type="Proteomes" id="UP001501734">
    <property type="component" value="Unassembled WGS sequence"/>
</dbReference>
<sequence>MKTKNIYLLFSSTGTMLARTIDLYTRASFNHVSISLDESLDLVYSFGRKRPKNPFIGGFVRENINLPFFLHSNCAIYQLKVTEQEYDQLREKLLLMEAQEHLYRYNFLGLFGVMMNIEFHRHNAFFCSQFVATLLKECGIYHNAKPAGLIRPQDLRNWEQLQLVYQGELNQYPYFNYQPEDEVTGSMRQTFSIYYYFMNYQVKRTTKRVIKTWRYFRL</sequence>
<protein>
    <recommendedName>
        <fullName evidence="3">Permuted papain-like amidase YaeF/Yiix C92 family enzyme</fullName>
    </recommendedName>
</protein>
<evidence type="ECO:0000313" key="1">
    <source>
        <dbReference type="EMBL" id="GAA4077358.1"/>
    </source>
</evidence>
<dbReference type="EMBL" id="BAABDL010000123">
    <property type="protein sequence ID" value="GAA4077358.1"/>
    <property type="molecule type" value="Genomic_DNA"/>
</dbReference>
<dbReference type="Gene3D" id="3.90.1720.10">
    <property type="entry name" value="endopeptidase domain like (from Nostoc punctiforme)"/>
    <property type="match status" value="1"/>
</dbReference>
<evidence type="ECO:0008006" key="3">
    <source>
        <dbReference type="Google" id="ProtNLM"/>
    </source>
</evidence>
<dbReference type="RefSeq" id="WP_344913243.1">
    <property type="nucleotide sequence ID" value="NZ_BAABDL010000123.1"/>
</dbReference>
<reference evidence="2" key="1">
    <citation type="journal article" date="2019" name="Int. J. Syst. Evol. Microbiol.">
        <title>The Global Catalogue of Microorganisms (GCM) 10K type strain sequencing project: providing services to taxonomists for standard genome sequencing and annotation.</title>
        <authorList>
            <consortium name="The Broad Institute Genomics Platform"/>
            <consortium name="The Broad Institute Genome Sequencing Center for Infectious Disease"/>
            <person name="Wu L."/>
            <person name="Ma J."/>
        </authorList>
    </citation>
    <scope>NUCLEOTIDE SEQUENCE [LARGE SCALE GENOMIC DNA]</scope>
    <source>
        <strain evidence="2">JCM 17250</strain>
    </source>
</reference>
<evidence type="ECO:0000313" key="2">
    <source>
        <dbReference type="Proteomes" id="UP001501734"/>
    </source>
</evidence>
<name>A0ABP7VZ81_9BACI</name>
<accession>A0ABP7VZ81</accession>
<comment type="caution">
    <text evidence="1">The sequence shown here is derived from an EMBL/GenBank/DDBJ whole genome shotgun (WGS) entry which is preliminary data.</text>
</comment>
<organism evidence="1 2">
    <name type="scientific">Amphibacillus indicireducens</name>
    <dbReference type="NCBI Taxonomy" id="1076330"/>
    <lineage>
        <taxon>Bacteria</taxon>
        <taxon>Bacillati</taxon>
        <taxon>Bacillota</taxon>
        <taxon>Bacilli</taxon>
        <taxon>Bacillales</taxon>
        <taxon>Bacillaceae</taxon>
        <taxon>Amphibacillus</taxon>
    </lineage>
</organism>
<gene>
    <name evidence="1" type="ORF">GCM10022410_22580</name>
</gene>
<keyword evidence="2" id="KW-1185">Reference proteome</keyword>
<dbReference type="InterPro" id="IPR038765">
    <property type="entry name" value="Papain-like_cys_pep_sf"/>
</dbReference>
<dbReference type="SUPFAM" id="SSF54001">
    <property type="entry name" value="Cysteine proteinases"/>
    <property type="match status" value="1"/>
</dbReference>